<comment type="catalytic activity">
    <reaction evidence="9 12">
        <text>O-phospho-L-seryl-[protein] + H2O = L-seryl-[protein] + phosphate</text>
        <dbReference type="Rhea" id="RHEA:20629"/>
        <dbReference type="Rhea" id="RHEA-COMP:9863"/>
        <dbReference type="Rhea" id="RHEA-COMP:11604"/>
        <dbReference type="ChEBI" id="CHEBI:15377"/>
        <dbReference type="ChEBI" id="CHEBI:29999"/>
        <dbReference type="ChEBI" id="CHEBI:43474"/>
        <dbReference type="ChEBI" id="CHEBI:83421"/>
        <dbReference type="EC" id="3.1.3.16"/>
    </reaction>
</comment>
<dbReference type="InterPro" id="IPR038534">
    <property type="entry name" value="Rtr1/RPAP2_sf"/>
</dbReference>
<dbReference type="OrthoDB" id="2590500at2759"/>
<comment type="function">
    <text evidence="12">Putative RNA polymerase II subunit B1 C-terminal domain (CTD) phosphatase involved in RNA polymerase II transcription regulation.</text>
</comment>
<name>A0A6A6WQA8_9PLEO</name>
<dbReference type="PROSITE" id="PS51479">
    <property type="entry name" value="ZF_RTR1"/>
    <property type="match status" value="1"/>
</dbReference>
<comment type="subcellular location">
    <subcellularLocation>
        <location evidence="1 12">Nucleus</location>
    </subcellularLocation>
</comment>
<accession>A0A6A6WQA8</accession>
<dbReference type="GO" id="GO:0005634">
    <property type="term" value="C:nucleus"/>
    <property type="evidence" value="ECO:0007669"/>
    <property type="project" value="UniProtKB-SubCell"/>
</dbReference>
<evidence type="ECO:0000256" key="10">
    <source>
        <dbReference type="ARBA" id="ARBA00048336"/>
    </source>
</evidence>
<evidence type="ECO:0000256" key="6">
    <source>
        <dbReference type="ARBA" id="ARBA00022833"/>
    </source>
</evidence>
<dbReference type="Pfam" id="PF04181">
    <property type="entry name" value="RPAP2_Rtr1"/>
    <property type="match status" value="1"/>
</dbReference>
<keyword evidence="3 12" id="KW-0479">Metal-binding</keyword>
<dbReference type="InterPro" id="IPR039693">
    <property type="entry name" value="Rtr1/RPAP2"/>
</dbReference>
<dbReference type="Proteomes" id="UP000799757">
    <property type="component" value="Unassembled WGS sequence"/>
</dbReference>
<evidence type="ECO:0000256" key="8">
    <source>
        <dbReference type="ARBA" id="ARBA00023242"/>
    </source>
</evidence>
<evidence type="ECO:0000256" key="1">
    <source>
        <dbReference type="ARBA" id="ARBA00004123"/>
    </source>
</evidence>
<comment type="similarity">
    <text evidence="2 11 12">Belongs to the RPAP2 family.</text>
</comment>
<dbReference type="EMBL" id="MU002497">
    <property type="protein sequence ID" value="KAF2786292.1"/>
    <property type="molecule type" value="Genomic_DNA"/>
</dbReference>
<evidence type="ECO:0000313" key="15">
    <source>
        <dbReference type="EMBL" id="KAF2786292.1"/>
    </source>
</evidence>
<dbReference type="Gene3D" id="1.25.40.820">
    <property type="match status" value="1"/>
</dbReference>
<sequence>MPPKSILKAPASILKTPAVSTSAPPASRPVTQRQRDVAIHHASIIEQQKSVEREVLDAIIALLDFPTAPDADPARPSAADALAFQHLVLPFQPSDYDALIEERNISGKCGYALCPRPKRKAPSTAKKHFMDTAKGVEIVDKQVLEVWCSDDCARRALYVKVQLNEDPAWIRQGGSGDKIELMVENAEEHHKALPLRLKREAAHATPADTGDDDDAAAAWAARDDALADLAVERGEKPGQLGKANNHLISAKIKERVGNTVPVPPSLPSQASGPSHMAIEGHIPGSAGGPVHDDEEEDDPQDWDKHLPG</sequence>
<evidence type="ECO:0000256" key="12">
    <source>
        <dbReference type="RuleBase" id="RU367080"/>
    </source>
</evidence>
<keyword evidence="4 12" id="KW-0863">Zinc-finger</keyword>
<dbReference type="GO" id="GO:0005737">
    <property type="term" value="C:cytoplasm"/>
    <property type="evidence" value="ECO:0007669"/>
    <property type="project" value="TreeGrafter"/>
</dbReference>
<dbReference type="GO" id="GO:0043175">
    <property type="term" value="F:RNA polymerase core enzyme binding"/>
    <property type="evidence" value="ECO:0007669"/>
    <property type="project" value="UniProtKB-UniRule"/>
</dbReference>
<organism evidence="15 16">
    <name type="scientific">Melanomma pulvis-pyrius CBS 109.77</name>
    <dbReference type="NCBI Taxonomy" id="1314802"/>
    <lineage>
        <taxon>Eukaryota</taxon>
        <taxon>Fungi</taxon>
        <taxon>Dikarya</taxon>
        <taxon>Ascomycota</taxon>
        <taxon>Pezizomycotina</taxon>
        <taxon>Dothideomycetes</taxon>
        <taxon>Pleosporomycetidae</taxon>
        <taxon>Pleosporales</taxon>
        <taxon>Melanommataceae</taxon>
        <taxon>Melanomma</taxon>
    </lineage>
</organism>
<feature type="compositionally biased region" description="Polar residues" evidence="13">
    <location>
        <begin position="18"/>
        <end position="32"/>
    </location>
</feature>
<evidence type="ECO:0000256" key="13">
    <source>
        <dbReference type="SAM" id="MobiDB-lite"/>
    </source>
</evidence>
<evidence type="ECO:0000256" key="4">
    <source>
        <dbReference type="ARBA" id="ARBA00022771"/>
    </source>
</evidence>
<dbReference type="InterPro" id="IPR007308">
    <property type="entry name" value="Rtr1/RPAP2_dom"/>
</dbReference>
<keyword evidence="7 12" id="KW-0904">Protein phosphatase</keyword>
<keyword evidence="6 12" id="KW-0862">Zinc</keyword>
<evidence type="ECO:0000256" key="11">
    <source>
        <dbReference type="PROSITE-ProRule" id="PRU00812"/>
    </source>
</evidence>
<feature type="region of interest" description="Disordered" evidence="13">
    <location>
        <begin position="255"/>
        <end position="308"/>
    </location>
</feature>
<dbReference type="PANTHER" id="PTHR14732">
    <property type="entry name" value="RNA POLYMERASE II SUBUNIT B1 CTD PHOSPHATASE RPAP2-RELATED"/>
    <property type="match status" value="1"/>
</dbReference>
<gene>
    <name evidence="15" type="ORF">K505DRAFT_330456</name>
</gene>
<dbReference type="EC" id="3.1.3.16" evidence="12"/>
<evidence type="ECO:0000256" key="2">
    <source>
        <dbReference type="ARBA" id="ARBA00005676"/>
    </source>
</evidence>
<evidence type="ECO:0000256" key="7">
    <source>
        <dbReference type="ARBA" id="ARBA00022912"/>
    </source>
</evidence>
<proteinExistence type="inferred from homology"/>
<feature type="domain" description="RTR1-type" evidence="14">
    <location>
        <begin position="86"/>
        <end position="172"/>
    </location>
</feature>
<evidence type="ECO:0000313" key="16">
    <source>
        <dbReference type="Proteomes" id="UP000799757"/>
    </source>
</evidence>
<dbReference type="AlphaFoldDB" id="A0A6A6WQA8"/>
<evidence type="ECO:0000256" key="3">
    <source>
        <dbReference type="ARBA" id="ARBA00022723"/>
    </source>
</evidence>
<comment type="catalytic activity">
    <reaction evidence="10 12">
        <text>O-phospho-L-threonyl-[protein] + H2O = L-threonyl-[protein] + phosphate</text>
        <dbReference type="Rhea" id="RHEA:47004"/>
        <dbReference type="Rhea" id="RHEA-COMP:11060"/>
        <dbReference type="Rhea" id="RHEA-COMP:11605"/>
        <dbReference type="ChEBI" id="CHEBI:15377"/>
        <dbReference type="ChEBI" id="CHEBI:30013"/>
        <dbReference type="ChEBI" id="CHEBI:43474"/>
        <dbReference type="ChEBI" id="CHEBI:61977"/>
        <dbReference type="EC" id="3.1.3.16"/>
    </reaction>
</comment>
<keyword evidence="5 12" id="KW-0378">Hydrolase</keyword>
<keyword evidence="16" id="KW-1185">Reference proteome</keyword>
<dbReference type="PANTHER" id="PTHR14732:SF0">
    <property type="entry name" value="RNA POLYMERASE II SUBUNIT B1 CTD PHOSPHATASE RPAP2-RELATED"/>
    <property type="match status" value="1"/>
</dbReference>
<evidence type="ECO:0000256" key="5">
    <source>
        <dbReference type="ARBA" id="ARBA00022801"/>
    </source>
</evidence>
<evidence type="ECO:0000259" key="14">
    <source>
        <dbReference type="PROSITE" id="PS51479"/>
    </source>
</evidence>
<dbReference type="GO" id="GO:0008420">
    <property type="term" value="F:RNA polymerase II CTD heptapeptide repeat phosphatase activity"/>
    <property type="evidence" value="ECO:0007669"/>
    <property type="project" value="UniProtKB-UniRule"/>
</dbReference>
<feature type="region of interest" description="Disordered" evidence="13">
    <location>
        <begin position="1"/>
        <end position="33"/>
    </location>
</feature>
<reference evidence="15" key="1">
    <citation type="journal article" date="2020" name="Stud. Mycol.">
        <title>101 Dothideomycetes genomes: a test case for predicting lifestyles and emergence of pathogens.</title>
        <authorList>
            <person name="Haridas S."/>
            <person name="Albert R."/>
            <person name="Binder M."/>
            <person name="Bloem J."/>
            <person name="Labutti K."/>
            <person name="Salamov A."/>
            <person name="Andreopoulos B."/>
            <person name="Baker S."/>
            <person name="Barry K."/>
            <person name="Bills G."/>
            <person name="Bluhm B."/>
            <person name="Cannon C."/>
            <person name="Castanera R."/>
            <person name="Culley D."/>
            <person name="Daum C."/>
            <person name="Ezra D."/>
            <person name="Gonzalez J."/>
            <person name="Henrissat B."/>
            <person name="Kuo A."/>
            <person name="Liang C."/>
            <person name="Lipzen A."/>
            <person name="Lutzoni F."/>
            <person name="Magnuson J."/>
            <person name="Mondo S."/>
            <person name="Nolan M."/>
            <person name="Ohm R."/>
            <person name="Pangilinan J."/>
            <person name="Park H.-J."/>
            <person name="Ramirez L."/>
            <person name="Alfaro M."/>
            <person name="Sun H."/>
            <person name="Tritt A."/>
            <person name="Yoshinaga Y."/>
            <person name="Zwiers L.-H."/>
            <person name="Turgeon B."/>
            <person name="Goodwin S."/>
            <person name="Spatafora J."/>
            <person name="Crous P."/>
            <person name="Grigoriev I."/>
        </authorList>
    </citation>
    <scope>NUCLEOTIDE SEQUENCE</scope>
    <source>
        <strain evidence="15">CBS 109.77</strain>
    </source>
</reference>
<dbReference type="GO" id="GO:0008270">
    <property type="term" value="F:zinc ion binding"/>
    <property type="evidence" value="ECO:0007669"/>
    <property type="project" value="UniProtKB-KW"/>
</dbReference>
<protein>
    <recommendedName>
        <fullName evidence="12">RNA polymerase II subunit B1 CTD phosphatase RPAP2 homolog</fullName>
        <ecNumber evidence="12">3.1.3.16</ecNumber>
    </recommendedName>
</protein>
<evidence type="ECO:0000256" key="9">
    <source>
        <dbReference type="ARBA" id="ARBA00047761"/>
    </source>
</evidence>
<keyword evidence="8 12" id="KW-0539">Nucleus</keyword>